<gene>
    <name evidence="3" type="ORF">CHS0354_032780</name>
</gene>
<name>A0AAE0VSN7_9BIVA</name>
<dbReference type="PANTHER" id="PTHR45743">
    <property type="entry name" value="POTASSIUM CHANNEL AKT1"/>
    <property type="match status" value="1"/>
</dbReference>
<dbReference type="GO" id="GO:0005249">
    <property type="term" value="F:voltage-gated potassium channel activity"/>
    <property type="evidence" value="ECO:0007669"/>
    <property type="project" value="InterPro"/>
</dbReference>
<protein>
    <recommendedName>
        <fullName evidence="2">Novel STAND NTPase 3 domain-containing protein</fullName>
    </recommendedName>
</protein>
<reference evidence="3" key="3">
    <citation type="submission" date="2023-05" db="EMBL/GenBank/DDBJ databases">
        <authorList>
            <person name="Smith C.H."/>
        </authorList>
    </citation>
    <scope>NUCLEOTIDE SEQUENCE</scope>
    <source>
        <strain evidence="3">CHS0354</strain>
        <tissue evidence="3">Mantle</tissue>
    </source>
</reference>
<dbReference type="EMBL" id="JAEAOA010001935">
    <property type="protein sequence ID" value="KAK3587580.1"/>
    <property type="molecule type" value="Genomic_DNA"/>
</dbReference>
<sequence>MPKGQDKTAKMPDDLDAPAILSLLKYCSWFTKDLPNAQILSDLIDIRSKVFHSGVLRVADSDKDSWIDLMIQLLKDLKIHGDVQAELELLKKEDIDINFRETEVRVLQKMVSGLVSDLTVMKVDMNSLHKSQSDLSEDMEQVRDSTTETTEKVETVEADIEGMRKSVEELKIIYDKMVSFLDKNPGILDQDITKTIRVIAMDVKDLQSNLSRVEMELKARVSSLEKHREETSVQIKGVERRVEGIEGTVEKNKKQIEEINRRVAAVEEQKKNDEQSETRKKRPESDDLKKLKYQTEDRLDTQKKLEIIPTKQAEEAKKLLAEKKSIVIKGNPGEGKTTISLHLIDNEMFRDKCVVLNKPRQWDNVDTDCVDIVVLEDIFGKYDFDPACLEEWKEPLSTIQDHVDAGKLQVIVTTRADVLSKAYSKLELLKLFSEELTLTLSSEQLTNPEKMNILNRELNRHKRNLKEDEKEVCIANFDGLIGFPQCCSLFAGDSKSFDKGPEFFRSPTKFFLANITKLEATRFLSLAFLFCNGEILEENLSSETMAESSKQLLMELASNLNISKKQASITLLRDAYDNVLDLYIVKSMSNDFSLESVVKKPCIRFAHATVSEAVGHVFWNRCLEMIVKYGDSEYLYQRTYTAKVKDGTSENMFIPVYAYGVLAERIVHDVVKKELISSVVKHSALKNHDFLMKLKDELHKSKMMKDFFMAGYGYLNATCLLGECQTFMQLILQSDEDVASLVYDGLLEFFECDHNYVISDCWKCTEKQNLLQLALYYHHFQIADKLITMNASYTQESLCNAARHGDLQRVMTIMETLKEKQVFNPKCEEAKVALCRAYISGNQKLAEILLKEKIILDTRQVVEVVQHGDINGLKKMVEHLRYHDKWKPDRKQQCITKMYSICFDLYYSLLSDIGHHFTKPDFIIRQYPWFAALFITYLNEKFDMADYLIKNEINVEMCMLVGLLNFSSQPAAFRAIQDLKHTGTWDPNCDNASEALGIALYRKMYDVYDLLVQYGVSLKMENLPGVIKESKIPLEFVKKAIQHMKDTDNWDPKRGDASKALEFAFCEQKYDVYDLLVQYGVSLKMENLPGVIMTSEISLEYVKKAIQHLKDTDNWDPKRGDASKALEVAICEQKYDVYDLLVQYGVSLKMENLPDVIMTSEISLEYVKKAIQHMKDTDNWDPKCDDASEALEVAICEQKYDVYDLLVQDGVSLKMENLPCVIRKSDEISLEYVKKAIQHMKDTDSWDPKCYDASEALNFAICEQKYDVYDLLVEDGVSLKMKDLPGVKREFMVSLEYVKKAIQHMKDTDNWDPKCYDASEAFEIAICEQKYDVYDLLVEDGVSLKMENLLGVIRTSKISLEYVKKAIQHMKDTDNWDPKCYDASKALEIAICEQKYDVYDLLVEDGVSLKMENLLGVIMTSKISLEYVKKAIQHMKDTENWDPMCGDATNALKFAICEQKYDVCDLLVQCGVSLQINTFPYVIGEFKIPLESFKKAIQHMKDTNHWDPKCDDASYALKTALCKQKYDVYDLLVQYGVSLKMENLPGVIRESEIPFESLKKAIQHMKDTDNWDPKCGDATNALGIAICEQKYDVSDLLVQEGVSLKMENLLGVIRTSKESLESVKKAIQHMKDTDNWDPKCGDAFEALNFAICEQKYDVYDLLVQYGVSLKMENLPGVIRTSKISLEYVKKAIQHMKDTDNWDPKCDDASEALETAICQQKFNVSELLVQDGKAIQHMKDNGTWDHKCYDAYEALKTAIFKQKYDVSELLVQYGVLLKMENLPGIIRGYMVSFVSLEYVKKAIQHMKDTDNWDPTCDVASEALKTALCNLKYDLYDLLVQDGVSLKMKNLPGVMGGFMIPLNSFKKAIQHLKDNDNWYPKCDDVSEALDTAICEKMLYLYELLGQDGVSLKMEKLIVIMTSKISFEYVKKAIQHMKDNDNWDPKCGDASEALKTAICKQKYDLYDLLVQDGVSLKMENLPGVIKESEIPFESLKKAIQHMKDTDNWDPKCGDASKALDTAICEKVYDVYDRLVQCGVSLELKNHLGVIMTSKISLEYVKKAIQHMKDTDSWDPKCGDASKALKTAICEQKYDVYDLLVQEGVSLKMENLPGVIGEYRVSLESVKKAIQHMKDNDNWDPKCDDASKSLETAIYKQKYDVYDLLIQYGVSLKMENFPGVTGGFMVSLKSVKKAIQHMKDTDNWDPKCGDASKALETAICEQKYDVSNLLVQNGISLKMENLPGVIRGFKISLEYVKKAIQHMKDTDNWDPKCGDASEALNFARHQEKYDVVDLLVKEGVLLNEESS</sequence>
<reference evidence="3" key="1">
    <citation type="journal article" date="2021" name="Genome Biol. Evol.">
        <title>A High-Quality Reference Genome for a Parasitic Bivalve with Doubly Uniparental Inheritance (Bivalvia: Unionida).</title>
        <authorList>
            <person name="Smith C.H."/>
        </authorList>
    </citation>
    <scope>NUCLEOTIDE SEQUENCE</scope>
    <source>
        <strain evidence="3">CHS0354</strain>
    </source>
</reference>
<reference evidence="3" key="2">
    <citation type="journal article" date="2021" name="Genome Biol. Evol.">
        <title>Developing a high-quality reference genome for a parasitic bivalve with doubly uniparental inheritance (Bivalvia: Unionida).</title>
        <authorList>
            <person name="Smith C.H."/>
        </authorList>
    </citation>
    <scope>NUCLEOTIDE SEQUENCE</scope>
    <source>
        <strain evidence="3">CHS0354</strain>
        <tissue evidence="3">Mantle</tissue>
    </source>
</reference>
<evidence type="ECO:0000259" key="2">
    <source>
        <dbReference type="Pfam" id="PF20720"/>
    </source>
</evidence>
<dbReference type="SUPFAM" id="SSF48403">
    <property type="entry name" value="Ankyrin repeat"/>
    <property type="match status" value="4"/>
</dbReference>
<organism evidence="3 4">
    <name type="scientific">Potamilus streckersoni</name>
    <dbReference type="NCBI Taxonomy" id="2493646"/>
    <lineage>
        <taxon>Eukaryota</taxon>
        <taxon>Metazoa</taxon>
        <taxon>Spiralia</taxon>
        <taxon>Lophotrochozoa</taxon>
        <taxon>Mollusca</taxon>
        <taxon>Bivalvia</taxon>
        <taxon>Autobranchia</taxon>
        <taxon>Heteroconchia</taxon>
        <taxon>Palaeoheterodonta</taxon>
        <taxon>Unionida</taxon>
        <taxon>Unionoidea</taxon>
        <taxon>Unionidae</taxon>
        <taxon>Ambleminae</taxon>
        <taxon>Lampsilini</taxon>
        <taxon>Potamilus</taxon>
    </lineage>
</organism>
<evidence type="ECO:0000313" key="4">
    <source>
        <dbReference type="Proteomes" id="UP001195483"/>
    </source>
</evidence>
<dbReference type="InterPro" id="IPR002110">
    <property type="entry name" value="Ankyrin_rpt"/>
</dbReference>
<dbReference type="InterPro" id="IPR049050">
    <property type="entry name" value="nSTAND3"/>
</dbReference>
<dbReference type="PANTHER" id="PTHR45743:SF27">
    <property type="entry name" value="POTASSIUM CHANNEL KAT3"/>
    <property type="match status" value="1"/>
</dbReference>
<keyword evidence="4" id="KW-1185">Reference proteome</keyword>
<comment type="caution">
    <text evidence="3">The sequence shown here is derived from an EMBL/GenBank/DDBJ whole genome shotgun (WGS) entry which is preliminary data.</text>
</comment>
<accession>A0AAE0VSN7</accession>
<dbReference type="SMART" id="SM00248">
    <property type="entry name" value="ANK"/>
    <property type="match status" value="21"/>
</dbReference>
<evidence type="ECO:0000313" key="3">
    <source>
        <dbReference type="EMBL" id="KAK3587580.1"/>
    </source>
</evidence>
<dbReference type="Pfam" id="PF20720">
    <property type="entry name" value="nSTAND3"/>
    <property type="match status" value="1"/>
</dbReference>
<dbReference type="Proteomes" id="UP001195483">
    <property type="component" value="Unassembled WGS sequence"/>
</dbReference>
<feature type="region of interest" description="Disordered" evidence="1">
    <location>
        <begin position="266"/>
        <end position="290"/>
    </location>
</feature>
<feature type="domain" description="Novel STAND NTPase 3" evidence="2">
    <location>
        <begin position="308"/>
        <end position="458"/>
    </location>
</feature>
<dbReference type="InterPro" id="IPR045319">
    <property type="entry name" value="KAT/AKT"/>
</dbReference>
<evidence type="ECO:0000256" key="1">
    <source>
        <dbReference type="SAM" id="MobiDB-lite"/>
    </source>
</evidence>
<dbReference type="Gene3D" id="1.25.40.20">
    <property type="entry name" value="Ankyrin repeat-containing domain"/>
    <property type="match status" value="4"/>
</dbReference>
<dbReference type="InterPro" id="IPR036770">
    <property type="entry name" value="Ankyrin_rpt-contain_sf"/>
</dbReference>
<proteinExistence type="predicted"/>